<proteinExistence type="predicted"/>
<dbReference type="InterPro" id="IPR010982">
    <property type="entry name" value="Lambda_DNA-bd_dom_sf"/>
</dbReference>
<dbReference type="SUPFAM" id="SSF47413">
    <property type="entry name" value="lambda repressor-like DNA-binding domains"/>
    <property type="match status" value="1"/>
</dbReference>
<keyword evidence="2" id="KW-1185">Reference proteome</keyword>
<dbReference type="InterPro" id="IPR001387">
    <property type="entry name" value="Cro/C1-type_HTH"/>
</dbReference>
<dbReference type="InterPro" id="IPR011990">
    <property type="entry name" value="TPR-like_helical_dom_sf"/>
</dbReference>
<dbReference type="GO" id="GO:0003677">
    <property type="term" value="F:DNA binding"/>
    <property type="evidence" value="ECO:0007669"/>
    <property type="project" value="InterPro"/>
</dbReference>
<evidence type="ECO:0008006" key="3">
    <source>
        <dbReference type="Google" id="ProtNLM"/>
    </source>
</evidence>
<name>A0A916QKK7_9LACO</name>
<dbReference type="Gene3D" id="1.25.40.10">
    <property type="entry name" value="Tetratricopeptide repeat domain"/>
    <property type="match status" value="1"/>
</dbReference>
<dbReference type="AlphaFoldDB" id="A0A916QKK7"/>
<dbReference type="InterPro" id="IPR053163">
    <property type="entry name" value="HTH-type_regulator_Rgg"/>
</dbReference>
<comment type="caution">
    <text evidence="1">The sequence shown here is derived from an EMBL/GenBank/DDBJ whole genome shotgun (WGS) entry which is preliminary data.</text>
</comment>
<protein>
    <recommendedName>
        <fullName evidence="3">Transcriptional regulator</fullName>
    </recommendedName>
</protein>
<reference evidence="1" key="1">
    <citation type="submission" date="2020-08" db="EMBL/GenBank/DDBJ databases">
        <title>Taxonomic study for Lactobacillus species isolated from hardwood bark.</title>
        <authorList>
            <person name="Tohno M."/>
            <person name="Tanizawa Y."/>
        </authorList>
    </citation>
    <scope>NUCLEOTIDE SEQUENCE</scope>
    <source>
        <strain evidence="1">B40</strain>
    </source>
</reference>
<evidence type="ECO:0000313" key="1">
    <source>
        <dbReference type="EMBL" id="GFZ27081.1"/>
    </source>
</evidence>
<gene>
    <name evidence="1" type="ORF">LCB40_09610</name>
</gene>
<dbReference type="EMBL" id="BMAY01000006">
    <property type="protein sequence ID" value="GFZ27081.1"/>
    <property type="molecule type" value="Genomic_DNA"/>
</dbReference>
<organism evidence="1 2">
    <name type="scientific">Lactobacillus corticis</name>
    <dbReference type="NCBI Taxonomy" id="2201249"/>
    <lineage>
        <taxon>Bacteria</taxon>
        <taxon>Bacillati</taxon>
        <taxon>Bacillota</taxon>
        <taxon>Bacilli</taxon>
        <taxon>Lactobacillales</taxon>
        <taxon>Lactobacillaceae</taxon>
        <taxon>Lactobacillus</taxon>
    </lineage>
</organism>
<evidence type="ECO:0000313" key="2">
    <source>
        <dbReference type="Proteomes" id="UP000677218"/>
    </source>
</evidence>
<accession>A0A916QKK7</accession>
<dbReference type="Proteomes" id="UP000677218">
    <property type="component" value="Unassembled WGS sequence"/>
</dbReference>
<dbReference type="PANTHER" id="PTHR37038">
    <property type="entry name" value="TRANSCRIPTIONAL REGULATOR-RELATED"/>
    <property type="match status" value="1"/>
</dbReference>
<dbReference type="CDD" id="cd00093">
    <property type="entry name" value="HTH_XRE"/>
    <property type="match status" value="1"/>
</dbReference>
<sequence length="261" mass="29737">MTQSQMAAGVISESYYSKVERGDNRINADALVNLLVSHHFDVGKFFDRLVNQSSVEPDLQIATEISIAQYTKNLKRLDEISKELKTRPEGSPSWLELRITLAYAWINHSPEQVPDGVKNKIKKIILEDNWNRGSYQTFCNSIIIYEIEEAAPLVRNALEHFVANPEYDEFTLQYVALIAVNFLNCAYHASKEERKSVHSTICQAIEFLKNDLPVEPAIGFYKIMGVYYKALFDGNLSLVNHISEIVKEIGYGSLIEDLKEK</sequence>